<sequence length="132" mass="15195">MLTYQHYETGQTGTVMSSISVWVTLAWGLFMTIVALSAIRQMFRPAYTLQMEKDSIALRKRELKAGKIKRIYVSEEEDPAIGIKPRGLWFVLNDCAFKFEGEAGSDSQLRELIRWAGEHQIPVIRKQAARWM</sequence>
<keyword evidence="3" id="KW-1185">Reference proteome</keyword>
<dbReference type="EMBL" id="BMLN01000001">
    <property type="protein sequence ID" value="GGN91171.1"/>
    <property type="molecule type" value="Genomic_DNA"/>
</dbReference>
<keyword evidence="1" id="KW-1133">Transmembrane helix</keyword>
<protein>
    <submittedName>
        <fullName evidence="2">Uncharacterized protein</fullName>
    </submittedName>
</protein>
<keyword evidence="1" id="KW-0472">Membrane</keyword>
<accession>A0ABQ2KRJ3</accession>
<comment type="caution">
    <text evidence="2">The sequence shown here is derived from an EMBL/GenBank/DDBJ whole genome shotgun (WGS) entry which is preliminary data.</text>
</comment>
<gene>
    <name evidence="2" type="ORF">GCM10010969_02500</name>
</gene>
<dbReference type="Proteomes" id="UP000606653">
    <property type="component" value="Unassembled WGS sequence"/>
</dbReference>
<dbReference type="RefSeq" id="WP_018975187.1">
    <property type="nucleotide sequence ID" value="NZ_BMLN01000001.1"/>
</dbReference>
<organism evidence="2 3">
    <name type="scientific">Saccharibacillus kuerlensis</name>
    <dbReference type="NCBI Taxonomy" id="459527"/>
    <lineage>
        <taxon>Bacteria</taxon>
        <taxon>Bacillati</taxon>
        <taxon>Bacillota</taxon>
        <taxon>Bacilli</taxon>
        <taxon>Bacillales</taxon>
        <taxon>Paenibacillaceae</taxon>
        <taxon>Saccharibacillus</taxon>
    </lineage>
</organism>
<name>A0ABQ2KRJ3_9BACL</name>
<evidence type="ECO:0000313" key="2">
    <source>
        <dbReference type="EMBL" id="GGN91171.1"/>
    </source>
</evidence>
<proteinExistence type="predicted"/>
<evidence type="ECO:0000313" key="3">
    <source>
        <dbReference type="Proteomes" id="UP000606653"/>
    </source>
</evidence>
<reference evidence="3" key="1">
    <citation type="journal article" date="2019" name="Int. J. Syst. Evol. Microbiol.">
        <title>The Global Catalogue of Microorganisms (GCM) 10K type strain sequencing project: providing services to taxonomists for standard genome sequencing and annotation.</title>
        <authorList>
            <consortium name="The Broad Institute Genomics Platform"/>
            <consortium name="The Broad Institute Genome Sequencing Center for Infectious Disease"/>
            <person name="Wu L."/>
            <person name="Ma J."/>
        </authorList>
    </citation>
    <scope>NUCLEOTIDE SEQUENCE [LARGE SCALE GENOMIC DNA]</scope>
    <source>
        <strain evidence="3">CGMCC 1.6964</strain>
    </source>
</reference>
<evidence type="ECO:0000256" key="1">
    <source>
        <dbReference type="SAM" id="Phobius"/>
    </source>
</evidence>
<feature type="transmembrane region" description="Helical" evidence="1">
    <location>
        <begin position="20"/>
        <end position="39"/>
    </location>
</feature>
<keyword evidence="1" id="KW-0812">Transmembrane</keyword>